<evidence type="ECO:0000256" key="1">
    <source>
        <dbReference type="SAM" id="MobiDB-lite"/>
    </source>
</evidence>
<feature type="compositionally biased region" description="Polar residues" evidence="1">
    <location>
        <begin position="32"/>
        <end position="41"/>
    </location>
</feature>
<evidence type="ECO:0000313" key="2">
    <source>
        <dbReference type="EMBL" id="HFC92430.1"/>
    </source>
</evidence>
<comment type="caution">
    <text evidence="2">The sequence shown here is derived from an EMBL/GenBank/DDBJ whole genome shotgun (WGS) entry which is preliminary data.</text>
</comment>
<protein>
    <submittedName>
        <fullName evidence="2">Uncharacterized protein</fullName>
    </submittedName>
</protein>
<gene>
    <name evidence="2" type="ORF">ENJ51_06420</name>
</gene>
<dbReference type="AlphaFoldDB" id="A0A7V2SZL4"/>
<organism evidence="2">
    <name type="scientific">Leucothrix mucor</name>
    <dbReference type="NCBI Taxonomy" id="45248"/>
    <lineage>
        <taxon>Bacteria</taxon>
        <taxon>Pseudomonadati</taxon>
        <taxon>Pseudomonadota</taxon>
        <taxon>Gammaproteobacteria</taxon>
        <taxon>Thiotrichales</taxon>
        <taxon>Thiotrichaceae</taxon>
        <taxon>Leucothrix</taxon>
    </lineage>
</organism>
<reference evidence="2" key="1">
    <citation type="journal article" date="2020" name="mSystems">
        <title>Genome- and Community-Level Interaction Insights into Carbon Utilization and Element Cycling Functions of Hydrothermarchaeota in Hydrothermal Sediment.</title>
        <authorList>
            <person name="Zhou Z."/>
            <person name="Liu Y."/>
            <person name="Xu W."/>
            <person name="Pan J."/>
            <person name="Luo Z.H."/>
            <person name="Li M."/>
        </authorList>
    </citation>
    <scope>NUCLEOTIDE SEQUENCE [LARGE SCALE GENOMIC DNA]</scope>
    <source>
        <strain evidence="2">HyVt-493</strain>
    </source>
</reference>
<name>A0A7V2SZL4_LEUMU</name>
<dbReference type="Proteomes" id="UP000885750">
    <property type="component" value="Unassembled WGS sequence"/>
</dbReference>
<proteinExistence type="predicted"/>
<dbReference type="EMBL" id="DRMS01000240">
    <property type="protein sequence ID" value="HFC92430.1"/>
    <property type="molecule type" value="Genomic_DNA"/>
</dbReference>
<sequence length="140" mass="15530">MRNKNTIALIGIVLITQQGCMSNSDKKDTDSGGINTVSPPRQSKDHEFIQKLADLNQRNPVDDAQQAIASGDKKFIAKAGRGLNIPGVDANTYSMLKGQCGLRYERGFGDQLYGQHHRRFYSAFVTYAEKYNQTILSACQ</sequence>
<accession>A0A7V2SZL4</accession>
<feature type="region of interest" description="Disordered" evidence="1">
    <location>
        <begin position="21"/>
        <end position="43"/>
    </location>
</feature>